<dbReference type="Gene3D" id="3.30.70.2220">
    <property type="entry name" value="CRISPR-Cas system, Cmr2 subunit, D1 domain, cysteine cluster"/>
    <property type="match status" value="1"/>
</dbReference>
<reference evidence="5" key="2">
    <citation type="submission" date="2009-09" db="EMBL/GenBank/DDBJ databases">
        <title>Complete sequence of chromosome of Candidatus Accumulibacter phosphatis clade IIA str. UW-1.</title>
        <authorList>
            <consortium name="US DOE Joint Genome Institute"/>
            <person name="Martin H.G."/>
            <person name="Ivanova N."/>
            <person name="Kunin V."/>
            <person name="Warnecke F."/>
            <person name="Barry K."/>
            <person name="He S."/>
            <person name="Salamov A."/>
            <person name="Szeto E."/>
            <person name="Dalin E."/>
            <person name="Pangilinan J.L."/>
            <person name="Lapidus A."/>
            <person name="Lowry S."/>
            <person name="Kyrpides N.C."/>
            <person name="McMahon K.D."/>
            <person name="Hugenholtz P."/>
        </authorList>
    </citation>
    <scope>NUCLEOTIDE SEQUENCE [LARGE SCALE GENOMIC DNA]</scope>
    <source>
        <strain evidence="5">UW-1</strain>
    </source>
</reference>
<feature type="domain" description="Cas10/Cmr2 second palm" evidence="4">
    <location>
        <begin position="620"/>
        <end position="814"/>
    </location>
</feature>
<organism evidence="5">
    <name type="scientific">Accumulibacter regalis</name>
    <dbReference type="NCBI Taxonomy" id="522306"/>
    <lineage>
        <taxon>Bacteria</taxon>
        <taxon>Pseudomonadati</taxon>
        <taxon>Pseudomonadota</taxon>
        <taxon>Betaproteobacteria</taxon>
        <taxon>Candidatus Accumulibacter</taxon>
    </lineage>
</organism>
<dbReference type="OrthoDB" id="9758700at2"/>
<dbReference type="HOGENOM" id="CLU_012640_0_0_4"/>
<dbReference type="EMBL" id="CP001715">
    <property type="protein sequence ID" value="ACV35495.1"/>
    <property type="molecule type" value="Genomic_DNA"/>
</dbReference>
<evidence type="ECO:0000256" key="2">
    <source>
        <dbReference type="ARBA" id="ARBA00023118"/>
    </source>
</evidence>
<dbReference type="AlphaFoldDB" id="C7RP13"/>
<keyword evidence="1" id="KW-0547">Nucleotide-binding</keyword>
<dbReference type="STRING" id="522306.CAP2UW1_2203"/>
<evidence type="ECO:0000259" key="4">
    <source>
        <dbReference type="Pfam" id="PF22335"/>
    </source>
</evidence>
<gene>
    <name evidence="5" type="ordered locus">CAP2UW1_2203</name>
</gene>
<dbReference type="Pfam" id="PF22335">
    <property type="entry name" value="Cas10-Cmr2_palm2"/>
    <property type="match status" value="1"/>
</dbReference>
<protein>
    <submittedName>
        <fullName evidence="5">CRISPR-associated protein, Crm2 family</fullName>
    </submittedName>
</protein>
<sequence>MNSLWKKKLAAWLHDPAEKALVLMRDDVGHEHGSVKALRELLGINGSDFDKRADWFAAAADRPQWPCEPGRKRPAWANVRFANQPVLIHPLSGEEIDLGSLDEIAARHIRTVSLEHFSELIERDADGKPDLRLTYLAFWRFGPEPALVAPEIGDLWRILPADTRVPDHSIWTHLDTVSALTGALADDQPALLSMSFGPVQGFIAQARSTSDLWAGSHLLSSLVWEGLQVICSALGPDAIAFPNLRGVAAVDRWLLEVADTTGHGAQWRQRFANIDAEWLHRATDANPLFAATLPNKFMAIVPARQAEQLARQVVAAVREAARAWAAEAALRVLGNGDGTLHWQGQLDSQLAGFPEAQWAIAEWPIDNGSDGLPDADRLRQALNAYGTDSLFGERVWKVLNREVTVDGADFFKPNAGILYPAVHELAERSLAAAKALRPFKPLAQHGHRCTLCGEREWLADSHGQLQVPAGERRETPWLRQANHYGIRKGEHLCGVCTLKRLWPTLFVEELGELLDDRPARFVISTHTMALATSLDHLADNFGTTTLETLRALSCKFGIVEHQAVALPSSLHARLCALRQPNLVEIVKRLPSALDDARDDAAEGRLADDITKLLGARPETYYALIQMDGDHMGAWLAGNDPDYQCRFPATWHPQVRASLDPFRGDPAVAAYLDSSRPPSPARHAAISAALNDFSTHVARHIVENVCKGKLLYAGGDDVLAMLSVDDLLPAMLLLRAAWSGSADLSGLPGDIDVKGLQLKKGYARLKGRLMPMMGSRASASIGAVIAHHQSPLSAVLRELRRAEAAAKTHGRNAFCLRVIKRGGGEVGVTSRFWAMAQAGGPTPAAPLLADTALGLLLRFAETLAQPQVSRRAVYNALEWLSGLPERGGDGMSDEAWRDMLASNLAWQIARQGGVVQHAREFVDLACRESARPSETTRVLGELLVTAEFFARNGRAFGHAGTQAGAF</sequence>
<dbReference type="NCBIfam" id="TIGR02577">
    <property type="entry name" value="cas_TM1794_Cmr2"/>
    <property type="match status" value="1"/>
</dbReference>
<reference evidence="5" key="1">
    <citation type="submission" date="2009-08" db="EMBL/GenBank/DDBJ databases">
        <authorList>
            <consortium name="US DOE Joint Genome Institute"/>
            <person name="Lucas S."/>
            <person name="Copeland A."/>
            <person name="Lapidus A."/>
            <person name="Glavina del Rio T."/>
            <person name="Dalin E."/>
            <person name="Tice H."/>
            <person name="Bruce D."/>
            <person name="Barry K."/>
            <person name="Pitluck S."/>
            <person name="Lowry S."/>
            <person name="Larimer F."/>
            <person name="Land M."/>
            <person name="Hauser L."/>
            <person name="Kyrpides N."/>
            <person name="Ivanova N."/>
            <person name="McMahon K.D."/>
            <person name="Hugenholtz P."/>
        </authorList>
    </citation>
    <scope>NUCLEOTIDE SEQUENCE</scope>
    <source>
        <strain evidence="5">UW-1</strain>
    </source>
</reference>
<evidence type="ECO:0000259" key="3">
    <source>
        <dbReference type="Pfam" id="PF12469"/>
    </source>
</evidence>
<dbReference type="GO" id="GO:0051607">
    <property type="term" value="P:defense response to virus"/>
    <property type="evidence" value="ECO:0007669"/>
    <property type="project" value="UniProtKB-KW"/>
</dbReference>
<evidence type="ECO:0000313" key="5">
    <source>
        <dbReference type="EMBL" id="ACV35495.1"/>
    </source>
</evidence>
<proteinExistence type="predicted"/>
<dbReference type="Pfam" id="PF12469">
    <property type="entry name" value="Cmr2_N"/>
    <property type="match status" value="1"/>
</dbReference>
<keyword evidence="2" id="KW-0051">Antiviral defense</keyword>
<dbReference type="KEGG" id="app:CAP2UW1_2203"/>
<feature type="domain" description="CRISPR-associated protein Cmr2 N-terminal" evidence="3">
    <location>
        <begin position="191"/>
        <end position="324"/>
    </location>
</feature>
<dbReference type="eggNOG" id="COG1353">
    <property type="taxonomic scope" value="Bacteria"/>
</dbReference>
<name>C7RP13_ACCRE</name>
<dbReference type="InterPro" id="IPR024615">
    <property type="entry name" value="CRISPR-assoc_Cmr2_N"/>
</dbReference>
<evidence type="ECO:0000256" key="1">
    <source>
        <dbReference type="ARBA" id="ARBA00022741"/>
    </source>
</evidence>
<dbReference type="Gene3D" id="3.30.70.270">
    <property type="match status" value="1"/>
</dbReference>
<dbReference type="InterPro" id="IPR038242">
    <property type="entry name" value="Cmr2_N"/>
</dbReference>
<dbReference type="InterPro" id="IPR013407">
    <property type="entry name" value="CRISPR-assoc_prot_Cmr2"/>
</dbReference>
<accession>C7RP13</accession>
<dbReference type="GO" id="GO:0000166">
    <property type="term" value="F:nucleotide binding"/>
    <property type="evidence" value="ECO:0007669"/>
    <property type="project" value="UniProtKB-KW"/>
</dbReference>
<dbReference type="InterPro" id="IPR054767">
    <property type="entry name" value="Cas10-Cmr2_palm2"/>
</dbReference>
<dbReference type="InterPro" id="IPR043128">
    <property type="entry name" value="Rev_trsase/Diguanyl_cyclase"/>
</dbReference>